<evidence type="ECO:0000313" key="2">
    <source>
        <dbReference type="EMBL" id="MBC6112400.1"/>
    </source>
</evidence>
<sequence>MKYPLVSLMFIMLTAFKQPANSTLTVNTSNYNNDNGKAVLFLFRKDDKIPSSPFKTVSTEIKNKKAVFQIPNLVFDDYAILILHDENNNGKIDHSLGLPNEQLGYSNKWEIGFFTGMPTFSKLKFPFSATQKVQNISITYKRNRK</sequence>
<evidence type="ECO:0000256" key="1">
    <source>
        <dbReference type="SAM" id="SignalP"/>
    </source>
</evidence>
<dbReference type="Pfam" id="PF09912">
    <property type="entry name" value="DUF2141"/>
    <property type="match status" value="1"/>
</dbReference>
<proteinExistence type="predicted"/>
<feature type="signal peptide" evidence="1">
    <location>
        <begin position="1"/>
        <end position="20"/>
    </location>
</feature>
<protein>
    <submittedName>
        <fullName evidence="2">DUF2141 domain-containing protein</fullName>
    </submittedName>
</protein>
<dbReference type="EMBL" id="JACRYL010000020">
    <property type="protein sequence ID" value="MBC6112400.1"/>
    <property type="molecule type" value="Genomic_DNA"/>
</dbReference>
<keyword evidence="3" id="KW-1185">Reference proteome</keyword>
<accession>A0ABR7KX35</accession>
<dbReference type="Proteomes" id="UP000652755">
    <property type="component" value="Unassembled WGS sequence"/>
</dbReference>
<dbReference type="InterPro" id="IPR018673">
    <property type="entry name" value="DUF2141"/>
</dbReference>
<name>A0ABR7KX35_9SPHI</name>
<dbReference type="RefSeq" id="WP_187072826.1">
    <property type="nucleotide sequence ID" value="NZ_JACRYL010000020.1"/>
</dbReference>
<comment type="caution">
    <text evidence="2">The sequence shown here is derived from an EMBL/GenBank/DDBJ whole genome shotgun (WGS) entry which is preliminary data.</text>
</comment>
<feature type="chain" id="PRO_5046227293" evidence="1">
    <location>
        <begin position="21"/>
        <end position="145"/>
    </location>
</feature>
<keyword evidence="1" id="KW-0732">Signal</keyword>
<organism evidence="2 3">
    <name type="scientific">Pedobacter fastidiosus</name>
    <dbReference type="NCBI Taxonomy" id="2765361"/>
    <lineage>
        <taxon>Bacteria</taxon>
        <taxon>Pseudomonadati</taxon>
        <taxon>Bacteroidota</taxon>
        <taxon>Sphingobacteriia</taxon>
        <taxon>Sphingobacteriales</taxon>
        <taxon>Sphingobacteriaceae</taxon>
        <taxon>Pedobacter</taxon>
    </lineage>
</organism>
<gene>
    <name evidence="2" type="ORF">H7U22_18410</name>
</gene>
<reference evidence="2 3" key="1">
    <citation type="submission" date="2020-08" db="EMBL/GenBank/DDBJ databases">
        <authorList>
            <person name="Sun Q."/>
            <person name="Inoue M."/>
        </authorList>
    </citation>
    <scope>NUCLEOTIDE SEQUENCE [LARGE SCALE GENOMIC DNA]</scope>
    <source>
        <strain evidence="2 3">CCM 8938</strain>
    </source>
</reference>
<evidence type="ECO:0000313" key="3">
    <source>
        <dbReference type="Proteomes" id="UP000652755"/>
    </source>
</evidence>